<evidence type="ECO:0000313" key="7">
    <source>
        <dbReference type="Proteomes" id="UP000186940"/>
    </source>
</evidence>
<name>A0A1F2P9V5_9EURY</name>
<evidence type="ECO:0000256" key="1">
    <source>
        <dbReference type="ARBA" id="ARBA00004127"/>
    </source>
</evidence>
<protein>
    <submittedName>
        <fullName evidence="6">Membrane protein containing DUF1119, archaea</fullName>
    </submittedName>
</protein>
<dbReference type="PATRIC" id="fig|1838285.3.peg.1325"/>
<dbReference type="GO" id="GO:0042500">
    <property type="term" value="F:aspartic endopeptidase activity, intramembrane cleaving"/>
    <property type="evidence" value="ECO:0007669"/>
    <property type="project" value="InterPro"/>
</dbReference>
<keyword evidence="3 5" id="KW-1133">Transmembrane helix</keyword>
<dbReference type="InterPro" id="IPR006639">
    <property type="entry name" value="Preselin/SPP"/>
</dbReference>
<feature type="transmembrane region" description="Helical" evidence="5">
    <location>
        <begin position="60"/>
        <end position="79"/>
    </location>
</feature>
<accession>A0A1F2P9V5</accession>
<dbReference type="EMBL" id="LYOS01000004">
    <property type="protein sequence ID" value="OFV67386.1"/>
    <property type="molecule type" value="Genomic_DNA"/>
</dbReference>
<keyword evidence="4 5" id="KW-0472">Membrane</keyword>
<keyword evidence="7" id="KW-1185">Reference proteome</keyword>
<feature type="transmembrane region" description="Helical" evidence="5">
    <location>
        <begin position="190"/>
        <end position="211"/>
    </location>
</feature>
<evidence type="ECO:0000256" key="2">
    <source>
        <dbReference type="ARBA" id="ARBA00022692"/>
    </source>
</evidence>
<dbReference type="NCBIfam" id="NF041679">
    <property type="entry name" value="IMP_arch_presen"/>
    <property type="match status" value="1"/>
</dbReference>
<dbReference type="Proteomes" id="UP000186940">
    <property type="component" value="Unassembled WGS sequence"/>
</dbReference>
<evidence type="ECO:0000256" key="4">
    <source>
        <dbReference type="ARBA" id="ARBA00023136"/>
    </source>
</evidence>
<dbReference type="GO" id="GO:0016020">
    <property type="term" value="C:membrane"/>
    <property type="evidence" value="ECO:0007669"/>
    <property type="project" value="InterPro"/>
</dbReference>
<evidence type="ECO:0000256" key="3">
    <source>
        <dbReference type="ARBA" id="ARBA00022989"/>
    </source>
</evidence>
<proteinExistence type="predicted"/>
<dbReference type="STRING" id="1838285.SCAL_001304"/>
<feature type="transmembrane region" description="Helical" evidence="5">
    <location>
        <begin position="217"/>
        <end position="238"/>
    </location>
</feature>
<evidence type="ECO:0000313" key="6">
    <source>
        <dbReference type="EMBL" id="OFV67386.1"/>
    </source>
</evidence>
<sequence length="271" mass="29519">MGLFILIVQVAAVVLAPDFESAGIVAFENPESVTNPIIYIGFILLFTLFLLFVMKRGKEWLIKFVMYGAIFGTLFYVFVLPFSTLAAIVSAFLVTLLIYAYPEWYIVDAVGLLIGAGATAIFGVSLTVLPVIILLVILAIYDAISVYQTKHMVTLAEGVLDLKVPILFILPRKRGFSYLVNTEFKQGDVFIMGLGDAIIPSILVVSANFYLTDLPTIWILNYPALGAMIGTMMGYVLLSMFVGKGKPHAGLPFLNTGAITGFLIGLGCCYL</sequence>
<comment type="subcellular location">
    <subcellularLocation>
        <location evidence="1">Endomembrane system</location>
        <topology evidence="1">Multi-pass membrane protein</topology>
    </subcellularLocation>
</comment>
<dbReference type="SMART" id="SM00730">
    <property type="entry name" value="PSN"/>
    <property type="match status" value="1"/>
</dbReference>
<dbReference type="GO" id="GO:0012505">
    <property type="term" value="C:endomembrane system"/>
    <property type="evidence" value="ECO:0007669"/>
    <property type="project" value="UniProtKB-SubCell"/>
</dbReference>
<feature type="transmembrane region" description="Helical" evidence="5">
    <location>
        <begin position="36"/>
        <end position="53"/>
    </location>
</feature>
<dbReference type="AlphaFoldDB" id="A0A1F2P9V5"/>
<dbReference type="Pfam" id="PF06550">
    <property type="entry name" value="SPP"/>
    <property type="match status" value="1"/>
</dbReference>
<keyword evidence="2 5" id="KW-0812">Transmembrane</keyword>
<feature type="transmembrane region" description="Helical" evidence="5">
    <location>
        <begin position="85"/>
        <end position="102"/>
    </location>
</feature>
<dbReference type="InterPro" id="IPR010545">
    <property type="entry name" value="SPP"/>
</dbReference>
<organism evidence="6 7">
    <name type="scientific">Candidatus Syntropharchaeum caldarium</name>
    <dbReference type="NCBI Taxonomy" id="1838285"/>
    <lineage>
        <taxon>Archaea</taxon>
        <taxon>Methanobacteriati</taxon>
        <taxon>Methanobacteriota</taxon>
        <taxon>Stenosarchaea group</taxon>
        <taxon>Methanomicrobia</taxon>
        <taxon>Methanosarcinales</taxon>
        <taxon>ANME-2 cluster</taxon>
        <taxon>Candidatus Syntropharchaeum</taxon>
    </lineage>
</organism>
<reference evidence="6" key="1">
    <citation type="submission" date="2016-05" db="EMBL/GenBank/DDBJ databases">
        <title>Microbial consortia oxidize butane by reversing methanogenesis.</title>
        <authorList>
            <person name="Laso-Perez R."/>
            <person name="Richter M."/>
            <person name="Wegener G."/>
            <person name="Musat F."/>
        </authorList>
    </citation>
    <scope>NUCLEOTIDE SEQUENCE [LARGE SCALE GENOMIC DNA]</scope>
    <source>
        <strain evidence="6">BOX2</strain>
    </source>
</reference>
<feature type="transmembrane region" description="Helical" evidence="5">
    <location>
        <begin position="109"/>
        <end position="140"/>
    </location>
</feature>
<comment type="caution">
    <text evidence="6">The sequence shown here is derived from an EMBL/GenBank/DDBJ whole genome shotgun (WGS) entry which is preliminary data.</text>
</comment>
<evidence type="ECO:0000256" key="5">
    <source>
        <dbReference type="SAM" id="Phobius"/>
    </source>
</evidence>
<gene>
    <name evidence="6" type="ORF">SCAL_001304</name>
</gene>